<dbReference type="OrthoDB" id="9813621at2"/>
<organism evidence="2 3">
    <name type="scientific">Hymenobacter amundsenii</name>
    <dbReference type="NCBI Taxonomy" id="2006685"/>
    <lineage>
        <taxon>Bacteria</taxon>
        <taxon>Pseudomonadati</taxon>
        <taxon>Bacteroidota</taxon>
        <taxon>Cytophagia</taxon>
        <taxon>Cytophagales</taxon>
        <taxon>Hymenobacteraceae</taxon>
        <taxon>Hymenobacter</taxon>
    </lineage>
</organism>
<keyword evidence="1" id="KW-1133">Transmembrane helix</keyword>
<name>A0A246FKJ1_9BACT</name>
<keyword evidence="1" id="KW-0812">Transmembrane</keyword>
<feature type="transmembrane region" description="Helical" evidence="1">
    <location>
        <begin position="71"/>
        <end position="89"/>
    </location>
</feature>
<reference evidence="2 3" key="1">
    <citation type="submission" date="2017-06" db="EMBL/GenBank/DDBJ databases">
        <title>Hymenobacter amundsenii sp. nov. isolated from regoliths in Antarctica.</title>
        <authorList>
            <person name="Sedlacek I."/>
            <person name="Kralova S."/>
            <person name="Pantucek R."/>
            <person name="Svec P."/>
            <person name="Holochova P."/>
            <person name="Stankova E."/>
            <person name="Vrbovska V."/>
            <person name="Busse H.-J."/>
        </authorList>
    </citation>
    <scope>NUCLEOTIDE SEQUENCE [LARGE SCALE GENOMIC DNA]</scope>
    <source>
        <strain evidence="2 3">CCM 8682</strain>
    </source>
</reference>
<accession>A0A246FKJ1</accession>
<dbReference type="EMBL" id="NIRR01000016">
    <property type="protein sequence ID" value="OWP63096.1"/>
    <property type="molecule type" value="Genomic_DNA"/>
</dbReference>
<keyword evidence="1" id="KW-0472">Membrane</keyword>
<evidence type="ECO:0000313" key="3">
    <source>
        <dbReference type="Proteomes" id="UP000197277"/>
    </source>
</evidence>
<proteinExistence type="predicted"/>
<dbReference type="Proteomes" id="UP000197277">
    <property type="component" value="Unassembled WGS sequence"/>
</dbReference>
<feature type="transmembrane region" description="Helical" evidence="1">
    <location>
        <begin position="96"/>
        <end position="118"/>
    </location>
</feature>
<dbReference type="AlphaFoldDB" id="A0A246FKJ1"/>
<sequence length="162" mass="16900">MRFTQEVQWDWSDFAFAGVLLFGTGLAFELVAGRGGTTAYRLGVGMGLAAALLLVWVNAAVGIIGSEDNPANLLYGGVLLVAVVGAAVARLRAHGLARAMLAAALAQFLVPLLALLIWRPALDWGTVGVLGFNTIFVGLWLGAALLFRRANTTGSAPAHQLA</sequence>
<keyword evidence="3" id="KW-1185">Reference proteome</keyword>
<feature type="transmembrane region" description="Helical" evidence="1">
    <location>
        <begin position="44"/>
        <end position="65"/>
    </location>
</feature>
<protein>
    <submittedName>
        <fullName evidence="2">Uncharacterized protein</fullName>
    </submittedName>
</protein>
<feature type="transmembrane region" description="Helical" evidence="1">
    <location>
        <begin position="124"/>
        <end position="147"/>
    </location>
</feature>
<feature type="transmembrane region" description="Helical" evidence="1">
    <location>
        <begin position="14"/>
        <end position="32"/>
    </location>
</feature>
<evidence type="ECO:0000313" key="2">
    <source>
        <dbReference type="EMBL" id="OWP63096.1"/>
    </source>
</evidence>
<comment type="caution">
    <text evidence="2">The sequence shown here is derived from an EMBL/GenBank/DDBJ whole genome shotgun (WGS) entry which is preliminary data.</text>
</comment>
<gene>
    <name evidence="2" type="ORF">CDA63_11150</name>
</gene>
<evidence type="ECO:0000256" key="1">
    <source>
        <dbReference type="SAM" id="Phobius"/>
    </source>
</evidence>